<dbReference type="InterPro" id="IPR009057">
    <property type="entry name" value="Homeodomain-like_sf"/>
</dbReference>
<organism evidence="6 7">
    <name type="scientific">Panicum virgatum</name>
    <name type="common">Blackwell switchgrass</name>
    <dbReference type="NCBI Taxonomy" id="38727"/>
    <lineage>
        <taxon>Eukaryota</taxon>
        <taxon>Viridiplantae</taxon>
        <taxon>Streptophyta</taxon>
        <taxon>Embryophyta</taxon>
        <taxon>Tracheophyta</taxon>
        <taxon>Spermatophyta</taxon>
        <taxon>Magnoliopsida</taxon>
        <taxon>Liliopsida</taxon>
        <taxon>Poales</taxon>
        <taxon>Poaceae</taxon>
        <taxon>PACMAD clade</taxon>
        <taxon>Panicoideae</taxon>
        <taxon>Panicodae</taxon>
        <taxon>Paniceae</taxon>
        <taxon>Panicinae</taxon>
        <taxon>Panicum</taxon>
        <taxon>Panicum sect. Hiantes</taxon>
    </lineage>
</organism>
<keyword evidence="3" id="KW-0175">Coiled coil</keyword>
<feature type="compositionally biased region" description="Basic and acidic residues" evidence="4">
    <location>
        <begin position="1090"/>
        <end position="1104"/>
    </location>
</feature>
<dbReference type="SUPFAM" id="SSF46689">
    <property type="entry name" value="Homeodomain-like"/>
    <property type="match status" value="1"/>
</dbReference>
<dbReference type="EMBL" id="CM029039">
    <property type="protein sequence ID" value="KAG2640432.1"/>
    <property type="molecule type" value="Genomic_DNA"/>
</dbReference>
<feature type="compositionally biased region" description="Polar residues" evidence="4">
    <location>
        <begin position="1072"/>
        <end position="1089"/>
    </location>
</feature>
<evidence type="ECO:0000313" key="6">
    <source>
        <dbReference type="EMBL" id="KAG2640432.1"/>
    </source>
</evidence>
<feature type="region of interest" description="Disordered" evidence="4">
    <location>
        <begin position="598"/>
        <end position="688"/>
    </location>
</feature>
<evidence type="ECO:0000256" key="1">
    <source>
        <dbReference type="ARBA" id="ARBA00022771"/>
    </source>
</evidence>
<comment type="caution">
    <text evidence="6">The sequence shown here is derived from an EMBL/GenBank/DDBJ whole genome shotgun (WGS) entry which is preliminary data.</text>
</comment>
<dbReference type="InterPro" id="IPR013083">
    <property type="entry name" value="Znf_RING/FYVE/PHD"/>
</dbReference>
<dbReference type="CDD" id="cd15489">
    <property type="entry name" value="PHD_SF"/>
    <property type="match status" value="1"/>
</dbReference>
<dbReference type="AlphaFoldDB" id="A0A8T0VWB7"/>
<proteinExistence type="predicted"/>
<dbReference type="SUPFAM" id="SSF57903">
    <property type="entry name" value="FYVE/PHD zinc finger"/>
    <property type="match status" value="1"/>
</dbReference>
<feature type="compositionally biased region" description="Polar residues" evidence="4">
    <location>
        <begin position="1141"/>
        <end position="1154"/>
    </location>
</feature>
<feature type="coiled-coil region" evidence="3">
    <location>
        <begin position="173"/>
        <end position="273"/>
    </location>
</feature>
<feature type="region of interest" description="Disordered" evidence="4">
    <location>
        <begin position="456"/>
        <end position="494"/>
    </location>
</feature>
<reference evidence="6" key="1">
    <citation type="submission" date="2020-05" db="EMBL/GenBank/DDBJ databases">
        <title>WGS assembly of Panicum virgatum.</title>
        <authorList>
            <person name="Lovell J.T."/>
            <person name="Jenkins J."/>
            <person name="Shu S."/>
            <person name="Juenger T.E."/>
            <person name="Schmutz J."/>
        </authorList>
    </citation>
    <scope>NUCLEOTIDE SEQUENCE</scope>
    <source>
        <strain evidence="6">AP13</strain>
    </source>
</reference>
<dbReference type="SMART" id="SM00717">
    <property type="entry name" value="SANT"/>
    <property type="match status" value="1"/>
</dbReference>
<feature type="region of interest" description="Disordered" evidence="4">
    <location>
        <begin position="1"/>
        <end position="26"/>
    </location>
</feature>
<evidence type="ECO:0000259" key="5">
    <source>
        <dbReference type="PROSITE" id="PS50090"/>
    </source>
</evidence>
<gene>
    <name evidence="6" type="ORF">PVAP13_2KG094716</name>
</gene>
<feature type="region of interest" description="Disordered" evidence="4">
    <location>
        <begin position="987"/>
        <end position="1190"/>
    </location>
</feature>
<accession>A0A8T0VWB7</accession>
<feature type="compositionally biased region" description="Basic and acidic residues" evidence="4">
    <location>
        <begin position="1004"/>
        <end position="1033"/>
    </location>
</feature>
<evidence type="ECO:0000256" key="2">
    <source>
        <dbReference type="ARBA" id="ARBA00022833"/>
    </source>
</evidence>
<keyword evidence="7" id="KW-1185">Reference proteome</keyword>
<protein>
    <recommendedName>
        <fullName evidence="5">Myb-like domain-containing protein</fullName>
    </recommendedName>
</protein>
<feature type="compositionally biased region" description="Basic and acidic residues" evidence="4">
    <location>
        <begin position="615"/>
        <end position="638"/>
    </location>
</feature>
<keyword evidence="2" id="KW-0862">Zinc</keyword>
<dbReference type="Proteomes" id="UP000823388">
    <property type="component" value="Chromosome 2K"/>
</dbReference>
<dbReference type="InterPro" id="IPR001005">
    <property type="entry name" value="SANT/Myb"/>
</dbReference>
<evidence type="ECO:0000256" key="4">
    <source>
        <dbReference type="SAM" id="MobiDB-lite"/>
    </source>
</evidence>
<feature type="compositionally biased region" description="Polar residues" evidence="4">
    <location>
        <begin position="598"/>
        <end position="610"/>
    </location>
</feature>
<sequence length="1275" mass="139178">MAQAAPKSVVPVVQLPDNSEEFGDSRDIDPAAAASAADRIAEFTSACEEVLNEGTFEGPHHGAIIQSRVLPEFLRDEQEEEAVLQAQIEAGSQILNHLDRALKLHSTTDYQISQRLRDISRKKSAEMTRLYSQVRWLGQHNAGLVLQIIDANTKMTDLGAHQQALEEELARTASERDVQRAAAEQKAQEAEAQTAKLQRTRTTLEQKEAELQGKEAELQRKKATVATLTGTLEEKGKALKGKEVAIRNAEAALKEKENSLSSLEEAARVQLEEAQKNIAGRILNLPRYGAPAPTKMPFCTSAPQTPPPPAMPPLSASATATRFAAHWVADALAGDETLEFSVLKALVGASPESLAGAPEATRERVALRCLEEVSAVVAAGGDAAGTGKALRVDDDRSCEDLLLQLIGEVGNSGNLEKDLLPPFSQDIQNIICIKKPTLPQTSFELLREVDPDIESMAPSSQLEQNVTTQLDNEQSLSSSNDHVSIEKPRLPTDNGELQQEALVNLVDESDSSIEKDSVAPTSVLHQPCTSDSKCRYPLQEDAIDAASLGPRSQERSRIVEGNISVETVPASASCDAALQGSITEPLSKHVMEYHTTVVQRQSNRETSQSPPHYIDGGRPHDDSTSDLPLKDPRHEEFSVHTTVNPDIDRSSDALPTNASKPEFVTTPDTTMISQPDSSGTHLSTLQNGSGERVNQHLDDVSASIEPVEKDHVYEELTLQAASALLSISCNDDIQGGKSETNHQSGNTTEHTMVFEQQNVDRSHLEVSSANKINQALHDGSIQENNAVNGGPNARIAPSSQPCNIAFHDKISEADYLSENTGKNRSDVQKCGCSASVPSSAQDGDGKGATKIPNKETFGDTSVEVSVPCSDYSLRGTAAAGLLAMTDKMPFHTKDQDINDSLGDLSQQDLCIKCGKDGQLLKCSSCLLTAHDSCFGSSATFEDTGLFYCPVCFYTKATEAYKNAKKTYCEARKNLAAFLGTTHLVKQHDEQPTGALPGAANRKGHSNECDSPTRKNIDQNEADNLTHQDEEPYQQRKKQKINATGNGYPEQVVTEKVPFPSSDVAPVNKHTVLKNNSSKRVQGADKQQQVESKEAGNDNSSHETRSLSQKKCGPPANEEVEADREDGLANSHQPDDTDKLEATSSNDSGNRSSPPWRNLRHSKARLHAEETMASSSYRKTAQKDQHMPSSLRQRNYAYQQKRYSNPVVPSGRRSKLCWTEEEEAALKEAMAKFTPQDDTPIPWVQILEYGRDVFHRTRLPSDLRVKWRNMKKRAGY</sequence>
<dbReference type="PROSITE" id="PS50090">
    <property type="entry name" value="MYB_LIKE"/>
    <property type="match status" value="1"/>
</dbReference>
<dbReference type="GO" id="GO:0008270">
    <property type="term" value="F:zinc ion binding"/>
    <property type="evidence" value="ECO:0007669"/>
    <property type="project" value="UniProtKB-KW"/>
</dbReference>
<feature type="compositionally biased region" description="Polar residues" evidence="4">
    <location>
        <begin position="666"/>
        <end position="688"/>
    </location>
</feature>
<evidence type="ECO:0000313" key="7">
    <source>
        <dbReference type="Proteomes" id="UP000823388"/>
    </source>
</evidence>
<dbReference type="Gene3D" id="1.10.10.60">
    <property type="entry name" value="Homeodomain-like"/>
    <property type="match status" value="1"/>
</dbReference>
<dbReference type="Gene3D" id="3.30.40.10">
    <property type="entry name" value="Zinc/RING finger domain, C3HC4 (zinc finger)"/>
    <property type="match status" value="1"/>
</dbReference>
<keyword evidence="1" id="KW-0863">Zinc-finger</keyword>
<dbReference type="PANTHER" id="PTHR47863">
    <property type="entry name" value="RING/FYVE/PHD ZINC FINGER SUPERFAMILY PROTEIN"/>
    <property type="match status" value="1"/>
</dbReference>
<evidence type="ECO:0000256" key="3">
    <source>
        <dbReference type="SAM" id="Coils"/>
    </source>
</evidence>
<feature type="region of interest" description="Disordered" evidence="4">
    <location>
        <begin position="833"/>
        <end position="854"/>
    </location>
</feature>
<feature type="compositionally biased region" description="Basic and acidic residues" evidence="4">
    <location>
        <begin position="843"/>
        <end position="854"/>
    </location>
</feature>
<dbReference type="InterPro" id="IPR011011">
    <property type="entry name" value="Znf_FYVE_PHD"/>
</dbReference>
<feature type="compositionally biased region" description="Polar residues" evidence="4">
    <location>
        <begin position="457"/>
        <end position="482"/>
    </location>
</feature>
<keyword evidence="1" id="KW-0479">Metal-binding</keyword>
<dbReference type="PANTHER" id="PTHR47863:SF4">
    <property type="entry name" value="RING_FYVE_PHD ZINC FINGER SUPERFAMILY PROTEIN"/>
    <property type="match status" value="1"/>
</dbReference>
<feature type="domain" description="Myb-like" evidence="5">
    <location>
        <begin position="1209"/>
        <end position="1270"/>
    </location>
</feature>
<name>A0A8T0VWB7_PANVG</name>